<dbReference type="EMBL" id="QGDT01000023">
    <property type="protein sequence ID" value="PWJ53412.1"/>
    <property type="molecule type" value="Genomic_DNA"/>
</dbReference>
<organism evidence="2 3">
    <name type="scientific">Dyadobacter jejuensis</name>
    <dbReference type="NCBI Taxonomy" id="1082580"/>
    <lineage>
        <taxon>Bacteria</taxon>
        <taxon>Pseudomonadati</taxon>
        <taxon>Bacteroidota</taxon>
        <taxon>Cytophagia</taxon>
        <taxon>Cytophagales</taxon>
        <taxon>Spirosomataceae</taxon>
        <taxon>Dyadobacter</taxon>
    </lineage>
</organism>
<evidence type="ECO:0000313" key="3">
    <source>
        <dbReference type="Proteomes" id="UP000245880"/>
    </source>
</evidence>
<evidence type="ECO:0000313" key="2">
    <source>
        <dbReference type="EMBL" id="PWJ53412.1"/>
    </source>
</evidence>
<proteinExistence type="predicted"/>
<reference evidence="2 3" key="1">
    <citation type="submission" date="2018-03" db="EMBL/GenBank/DDBJ databases">
        <title>Genomic Encyclopedia of Archaeal and Bacterial Type Strains, Phase II (KMG-II): from individual species to whole genera.</title>
        <authorList>
            <person name="Goeker M."/>
        </authorList>
    </citation>
    <scope>NUCLEOTIDE SEQUENCE [LARGE SCALE GENOMIC DNA]</scope>
    <source>
        <strain evidence="2 3">DSM 100346</strain>
    </source>
</reference>
<keyword evidence="1" id="KW-1133">Transmembrane helix</keyword>
<feature type="transmembrane region" description="Helical" evidence="1">
    <location>
        <begin position="12"/>
        <end position="36"/>
    </location>
</feature>
<dbReference type="Proteomes" id="UP000245880">
    <property type="component" value="Unassembled WGS sequence"/>
</dbReference>
<keyword evidence="1" id="KW-0472">Membrane</keyword>
<keyword evidence="3" id="KW-1185">Reference proteome</keyword>
<dbReference type="AlphaFoldDB" id="A0A316A7G8"/>
<sequence>MMKYYNRNIVYAYSLYVFICTAIVFISAIITLYIVVDNYKNYERHLNRTYVYSTNGSSIEVDVNNNNN</sequence>
<gene>
    <name evidence="2" type="ORF">CLV98_12326</name>
</gene>
<accession>A0A316A7G8</accession>
<evidence type="ECO:0000256" key="1">
    <source>
        <dbReference type="SAM" id="Phobius"/>
    </source>
</evidence>
<name>A0A316A7G8_9BACT</name>
<protein>
    <submittedName>
        <fullName evidence="2">Uncharacterized protein</fullName>
    </submittedName>
</protein>
<keyword evidence="1" id="KW-0812">Transmembrane</keyword>
<comment type="caution">
    <text evidence="2">The sequence shown here is derived from an EMBL/GenBank/DDBJ whole genome shotgun (WGS) entry which is preliminary data.</text>
</comment>